<dbReference type="Gene3D" id="2.60.320.10">
    <property type="entry name" value="N-utilization substance G protein NusG, insert domain"/>
    <property type="match status" value="1"/>
</dbReference>
<dbReference type="Pfam" id="PF07009">
    <property type="entry name" value="NusG_II"/>
    <property type="match status" value="1"/>
</dbReference>
<organism evidence="2 3">
    <name type="scientific">Thermoanaerobacter wiegelii Rt8.B1</name>
    <dbReference type="NCBI Taxonomy" id="697303"/>
    <lineage>
        <taxon>Bacteria</taxon>
        <taxon>Bacillati</taxon>
        <taxon>Bacillota</taxon>
        <taxon>Clostridia</taxon>
        <taxon>Thermoanaerobacterales</taxon>
        <taxon>Thermoanaerobacteraceae</taxon>
        <taxon>Thermoanaerobacter</taxon>
    </lineage>
</organism>
<accession>G2MTY9</accession>
<dbReference type="InterPro" id="IPR038690">
    <property type="entry name" value="NusG_2_sf"/>
</dbReference>
<evidence type="ECO:0000256" key="1">
    <source>
        <dbReference type="SAM" id="Phobius"/>
    </source>
</evidence>
<dbReference type="eggNOG" id="COG5341">
    <property type="taxonomic scope" value="Bacteria"/>
</dbReference>
<name>G2MTY9_9THEO</name>
<dbReference type="RefSeq" id="WP_014063623.1">
    <property type="nucleotide sequence ID" value="NC_015958.1"/>
</dbReference>
<feature type="transmembrane region" description="Helical" evidence="1">
    <location>
        <begin position="6"/>
        <end position="25"/>
    </location>
</feature>
<keyword evidence="1" id="KW-0812">Transmembrane</keyword>
<reference evidence="2 3" key="1">
    <citation type="submission" date="2011-08" db="EMBL/GenBank/DDBJ databases">
        <title>Complete sequence of Thermoanaerobacter wiegelii Rt8.B1.</title>
        <authorList>
            <consortium name="US DOE Joint Genome Institute"/>
            <person name="Lucas S."/>
            <person name="Han J."/>
            <person name="Lapidus A."/>
            <person name="Cheng J.-F."/>
            <person name="Goodwin L."/>
            <person name="Pitluck S."/>
            <person name="Peters L."/>
            <person name="Mikhailova N."/>
            <person name="Zeytun A."/>
            <person name="Daligault H."/>
            <person name="Detter J.C."/>
            <person name="Han C."/>
            <person name="Tapia R."/>
            <person name="Land M."/>
            <person name="Hauser L."/>
            <person name="Kyrpides N."/>
            <person name="Ivanova N."/>
            <person name="Pagani I."/>
            <person name="Hemme C."/>
            <person name="Woyke T."/>
        </authorList>
    </citation>
    <scope>NUCLEOTIDE SEQUENCE [LARGE SCALE GENOMIC DNA]</scope>
    <source>
        <strain evidence="2 3">Rt8.B1</strain>
    </source>
</reference>
<sequence length="126" mass="14279">MKKGDILIVLFVAILSIGLLIFYKVSTTQHYPHKYAAIMVDGKIYKEVSLDDVNYREEIPIVTKYGRDVLLVEDGGVKVIYAECPDKICIKEGFIDKPGQSIICLPFRIVVEIRGVKNDKVDQVVY</sequence>
<dbReference type="HOGENOM" id="CLU_130936_1_2_9"/>
<dbReference type="Proteomes" id="UP000008276">
    <property type="component" value="Chromosome"/>
</dbReference>
<dbReference type="KEGG" id="twi:Thewi_2486"/>
<dbReference type="STRING" id="697303.Thewi_2486"/>
<evidence type="ECO:0000313" key="2">
    <source>
        <dbReference type="EMBL" id="AEM79816.1"/>
    </source>
</evidence>
<keyword evidence="3" id="KW-1185">Reference proteome</keyword>
<protein>
    <submittedName>
        <fullName evidence="2">Uncharacterized protein</fullName>
    </submittedName>
</protein>
<dbReference type="EMBL" id="CP002991">
    <property type="protein sequence ID" value="AEM79816.1"/>
    <property type="molecule type" value="Genomic_DNA"/>
</dbReference>
<dbReference type="CDD" id="cd09911">
    <property type="entry name" value="Lin0431_like"/>
    <property type="match status" value="1"/>
</dbReference>
<evidence type="ECO:0000313" key="3">
    <source>
        <dbReference type="Proteomes" id="UP000008276"/>
    </source>
</evidence>
<keyword evidence="1" id="KW-1133">Transmembrane helix</keyword>
<dbReference type="AlphaFoldDB" id="G2MTY9"/>
<gene>
    <name evidence="2" type="ORF">Thewi_2486</name>
</gene>
<proteinExistence type="predicted"/>
<keyword evidence="1" id="KW-0472">Membrane</keyword>